<feature type="domain" description="JmjC" evidence="2">
    <location>
        <begin position="477"/>
        <end position="622"/>
    </location>
</feature>
<dbReference type="PROSITE" id="PS51184">
    <property type="entry name" value="JMJC"/>
    <property type="match status" value="1"/>
</dbReference>
<feature type="transmembrane region" description="Helical" evidence="1">
    <location>
        <begin position="624"/>
        <end position="645"/>
    </location>
</feature>
<dbReference type="InterPro" id="IPR036770">
    <property type="entry name" value="Ankyrin_rpt-contain_sf"/>
</dbReference>
<organism evidence="3 4">
    <name type="scientific">Symbiodinium pilosum</name>
    <name type="common">Dinoflagellate</name>
    <dbReference type="NCBI Taxonomy" id="2952"/>
    <lineage>
        <taxon>Eukaryota</taxon>
        <taxon>Sar</taxon>
        <taxon>Alveolata</taxon>
        <taxon>Dinophyceae</taxon>
        <taxon>Suessiales</taxon>
        <taxon>Symbiodiniaceae</taxon>
        <taxon>Symbiodinium</taxon>
    </lineage>
</organism>
<reference evidence="3" key="1">
    <citation type="submission" date="2021-02" db="EMBL/GenBank/DDBJ databases">
        <authorList>
            <person name="Dougan E. K."/>
            <person name="Rhodes N."/>
            <person name="Thang M."/>
            <person name="Chan C."/>
        </authorList>
    </citation>
    <scope>NUCLEOTIDE SEQUENCE</scope>
</reference>
<dbReference type="SUPFAM" id="SSF48403">
    <property type="entry name" value="Ankyrin repeat"/>
    <property type="match status" value="1"/>
</dbReference>
<sequence>MWGSNLRSRRGRGVVRWLCFALALGLLGRCFTTKSLGLKGATQRDRGLSRRASALEYAQSLAGPGSRELLEEFKKTYRQNPYPEKLSLFFPDHDRIIETLYSSARNGNYTEIIFLRKVDKVFRQLYAFGPSAWPGLEKLLSSEHPWTEAYCKKIIAAGADVWNPFEFFQVSLDGLAPLQRYSLQELQDQSITGYRVLERWLQSLEKSKDPTILDLLHKLKTQDLENQEEQAMKLRPLEDLLEHQLARVAGTILKACKGAPEAVVAIVTARDWRKRTVLHLAAGQGNTLLAQLFLEAVGENDRAFFAAALDQGGYTAEDLARLAGFARTADTIQSLGGPTTSEAPSDATMLFPGAGPSDPDLSHPNSGGWDVSETGVPDEWFEETMCEIDAINVGQFDWNVFEKHYFAPRRPLLIRGGVRMSASDKAKFTRAGLISIAGARKVRGYSTPYENDFREVAPVEMSLEDYVAFLDSRVDNPSSNLSYVFERLPNEEGPLSMARAPPKLFKEHIELRSAQFTLGGALMGSPLHHHVDAVNSLLFGKKLWFLKPPAEQEFRKTTVYQDLLAYGGVPGLRVLQRGGDLLFVPQDWAHGALCLSQCVGLAHEFDVKPPSLETLPLSKETVNASLGVALAGVLAFSIFIISWIIERV</sequence>
<dbReference type="InterPro" id="IPR050910">
    <property type="entry name" value="JMJD6_ArgDemeth/LysHydrox"/>
</dbReference>
<dbReference type="Proteomes" id="UP000649617">
    <property type="component" value="Unassembled WGS sequence"/>
</dbReference>
<gene>
    <name evidence="3" type="primary">Jmjd8</name>
    <name evidence="3" type="ORF">SPIL2461_LOCUS20188</name>
</gene>
<keyword evidence="4" id="KW-1185">Reference proteome</keyword>
<dbReference type="PANTHER" id="PTHR12480">
    <property type="entry name" value="ARGININE DEMETHYLASE AND LYSYL-HYDROXYLASE JMJD"/>
    <property type="match status" value="1"/>
</dbReference>
<dbReference type="OrthoDB" id="438164at2759"/>
<evidence type="ECO:0000259" key="2">
    <source>
        <dbReference type="PROSITE" id="PS51184"/>
    </source>
</evidence>
<dbReference type="EMBL" id="CAJNIZ010045160">
    <property type="protein sequence ID" value="CAE7712250.1"/>
    <property type="molecule type" value="Genomic_DNA"/>
</dbReference>
<keyword evidence="1" id="KW-0472">Membrane</keyword>
<comment type="caution">
    <text evidence="3">The sequence shown here is derived from an EMBL/GenBank/DDBJ whole genome shotgun (WGS) entry which is preliminary data.</text>
</comment>
<proteinExistence type="predicted"/>
<accession>A0A812X7E5</accession>
<dbReference type="AlphaFoldDB" id="A0A812X7E5"/>
<keyword evidence="1" id="KW-0812">Transmembrane</keyword>
<dbReference type="Gene3D" id="2.60.120.650">
    <property type="entry name" value="Cupin"/>
    <property type="match status" value="1"/>
</dbReference>
<evidence type="ECO:0000256" key="1">
    <source>
        <dbReference type="SAM" id="Phobius"/>
    </source>
</evidence>
<evidence type="ECO:0000313" key="4">
    <source>
        <dbReference type="Proteomes" id="UP000649617"/>
    </source>
</evidence>
<dbReference type="Pfam" id="PF02373">
    <property type="entry name" value="JmjC"/>
    <property type="match status" value="1"/>
</dbReference>
<evidence type="ECO:0000313" key="3">
    <source>
        <dbReference type="EMBL" id="CAE7712250.1"/>
    </source>
</evidence>
<protein>
    <submittedName>
        <fullName evidence="3">Jmjd8 protein</fullName>
    </submittedName>
</protein>
<keyword evidence="1" id="KW-1133">Transmembrane helix</keyword>
<dbReference type="InterPro" id="IPR003347">
    <property type="entry name" value="JmjC_dom"/>
</dbReference>
<name>A0A812X7E5_SYMPI</name>
<dbReference type="SUPFAM" id="SSF51197">
    <property type="entry name" value="Clavaminate synthase-like"/>
    <property type="match status" value="1"/>
</dbReference>